<name>A0ABU7R8T4_9ACTN</name>
<comment type="similarity">
    <text evidence="1">Belongs to the glycosyltransferase 2 family.</text>
</comment>
<dbReference type="InterPro" id="IPR001173">
    <property type="entry name" value="Glyco_trans_2-like"/>
</dbReference>
<evidence type="ECO:0000256" key="1">
    <source>
        <dbReference type="ARBA" id="ARBA00006739"/>
    </source>
</evidence>
<dbReference type="RefSeq" id="WP_330957782.1">
    <property type="nucleotide sequence ID" value="NZ_JAZGJQ010000002.1"/>
</dbReference>
<dbReference type="PANTHER" id="PTHR48090">
    <property type="entry name" value="UNDECAPRENYL-PHOSPHATE 4-DEOXY-4-FORMAMIDO-L-ARABINOSE TRANSFERASE-RELATED"/>
    <property type="match status" value="1"/>
</dbReference>
<dbReference type="Proteomes" id="UP001332931">
    <property type="component" value="Unassembled WGS sequence"/>
</dbReference>
<sequence length="226" mass="24753">MRVLAVIPAYNEEACLEDTVRGLEQTCPQVDYFVVDDGSSDATGQIIRERGLNGVSLPINTGLTSAFRTGMKYAYRRGYDAVVQFDADGQHLPQYIAPMAEEMAVTDSDIVIASRALAGGGPAGARAAGSRLITWLIRVTTGVLVTDPTSGMRMYNRRMIEMFATGFDVAPEPDTIALVARKGGKVTEVPCEMRERQGGESYLKLGNVVRYMSRTCLSILLFQWLR</sequence>
<organism evidence="3 4">
    <name type="scientific">Olsenella absiana</name>
    <dbReference type="NCBI Taxonomy" id="3115222"/>
    <lineage>
        <taxon>Bacteria</taxon>
        <taxon>Bacillati</taxon>
        <taxon>Actinomycetota</taxon>
        <taxon>Coriobacteriia</taxon>
        <taxon>Coriobacteriales</taxon>
        <taxon>Atopobiaceae</taxon>
        <taxon>Olsenella</taxon>
    </lineage>
</organism>
<evidence type="ECO:0000313" key="3">
    <source>
        <dbReference type="EMBL" id="MEE6147017.1"/>
    </source>
</evidence>
<dbReference type="InterPro" id="IPR029044">
    <property type="entry name" value="Nucleotide-diphossugar_trans"/>
</dbReference>
<evidence type="ECO:0000313" key="4">
    <source>
        <dbReference type="Proteomes" id="UP001332931"/>
    </source>
</evidence>
<evidence type="ECO:0000259" key="2">
    <source>
        <dbReference type="Pfam" id="PF00535"/>
    </source>
</evidence>
<comment type="caution">
    <text evidence="3">The sequence shown here is derived from an EMBL/GenBank/DDBJ whole genome shotgun (WGS) entry which is preliminary data.</text>
</comment>
<accession>A0ABU7R8T4</accession>
<dbReference type="Gene3D" id="3.90.550.10">
    <property type="entry name" value="Spore Coat Polysaccharide Biosynthesis Protein SpsA, Chain A"/>
    <property type="match status" value="1"/>
</dbReference>
<dbReference type="PANTHER" id="PTHR48090:SF7">
    <property type="entry name" value="RFBJ PROTEIN"/>
    <property type="match status" value="1"/>
</dbReference>
<gene>
    <name evidence="3" type="ORF">VXJ25_03245</name>
</gene>
<proteinExistence type="inferred from homology"/>
<protein>
    <submittedName>
        <fullName evidence="3">Glycosyltransferase family 2 protein</fullName>
    </submittedName>
</protein>
<keyword evidence="4" id="KW-1185">Reference proteome</keyword>
<dbReference type="EMBL" id="JAZGJQ010000002">
    <property type="protein sequence ID" value="MEE6147017.1"/>
    <property type="molecule type" value="Genomic_DNA"/>
</dbReference>
<dbReference type="Pfam" id="PF00535">
    <property type="entry name" value="Glycos_transf_2"/>
    <property type="match status" value="1"/>
</dbReference>
<dbReference type="InterPro" id="IPR050256">
    <property type="entry name" value="Glycosyltransferase_2"/>
</dbReference>
<feature type="domain" description="Glycosyltransferase 2-like" evidence="2">
    <location>
        <begin position="6"/>
        <end position="160"/>
    </location>
</feature>
<dbReference type="SUPFAM" id="SSF53448">
    <property type="entry name" value="Nucleotide-diphospho-sugar transferases"/>
    <property type="match status" value="1"/>
</dbReference>
<dbReference type="CDD" id="cd04179">
    <property type="entry name" value="DPM_DPG-synthase_like"/>
    <property type="match status" value="1"/>
</dbReference>
<reference evidence="3 4" key="1">
    <citation type="submission" date="2024-01" db="EMBL/GenBank/DDBJ databases">
        <title>Description of Olsenella sp. nov., isolated from pig feces.</title>
        <authorList>
            <person name="Chang Y.-H."/>
        </authorList>
    </citation>
    <scope>NUCLEOTIDE SEQUENCE [LARGE SCALE GENOMIC DNA]</scope>
    <source>
        <strain evidence="3 4">YH-ols2223</strain>
    </source>
</reference>